<keyword evidence="7" id="KW-1133">Transmembrane helix</keyword>
<feature type="domain" description="HAMP" evidence="9">
    <location>
        <begin position="210"/>
        <end position="263"/>
    </location>
</feature>
<dbReference type="Gene3D" id="1.10.287.950">
    <property type="entry name" value="Methyl-accepting chemotaxis protein"/>
    <property type="match status" value="1"/>
</dbReference>
<evidence type="ECO:0000256" key="6">
    <source>
        <dbReference type="SAM" id="MobiDB-lite"/>
    </source>
</evidence>
<feature type="domain" description="Methyl-accepting transducer" evidence="8">
    <location>
        <begin position="348"/>
        <end position="577"/>
    </location>
</feature>
<comment type="similarity">
    <text evidence="3">Belongs to the methyl-accepting chemotaxis (MCP) protein family.</text>
</comment>
<dbReference type="Gene3D" id="6.10.340.10">
    <property type="match status" value="1"/>
</dbReference>
<proteinExistence type="inferred from homology"/>
<feature type="region of interest" description="Disordered" evidence="6">
    <location>
        <begin position="597"/>
        <end position="620"/>
    </location>
</feature>
<dbReference type="Pfam" id="PF00672">
    <property type="entry name" value="HAMP"/>
    <property type="match status" value="1"/>
</dbReference>
<gene>
    <name evidence="10" type="ORF">GGQ66_003829</name>
</gene>
<evidence type="ECO:0000259" key="9">
    <source>
        <dbReference type="PROSITE" id="PS50885"/>
    </source>
</evidence>
<evidence type="ECO:0000256" key="2">
    <source>
        <dbReference type="ARBA" id="ARBA00022500"/>
    </source>
</evidence>
<dbReference type="GO" id="GO:0016020">
    <property type="term" value="C:membrane"/>
    <property type="evidence" value="ECO:0007669"/>
    <property type="project" value="UniProtKB-SubCell"/>
</dbReference>
<dbReference type="InterPro" id="IPR051310">
    <property type="entry name" value="MCP_chemotaxis"/>
</dbReference>
<dbReference type="PROSITE" id="PS50885">
    <property type="entry name" value="HAMP"/>
    <property type="match status" value="2"/>
</dbReference>
<evidence type="ECO:0000259" key="8">
    <source>
        <dbReference type="PROSITE" id="PS50111"/>
    </source>
</evidence>
<dbReference type="SUPFAM" id="SSF58104">
    <property type="entry name" value="Methyl-accepting chemotaxis protein (MCP) signaling domain"/>
    <property type="match status" value="1"/>
</dbReference>
<keyword evidence="5" id="KW-0175">Coiled coil</keyword>
<dbReference type="PANTHER" id="PTHR43531">
    <property type="entry name" value="PROTEIN ICFG"/>
    <property type="match status" value="1"/>
</dbReference>
<evidence type="ECO:0000313" key="11">
    <source>
        <dbReference type="Proteomes" id="UP000584824"/>
    </source>
</evidence>
<keyword evidence="7" id="KW-0472">Membrane</keyword>
<dbReference type="SMART" id="SM00304">
    <property type="entry name" value="HAMP"/>
    <property type="match status" value="1"/>
</dbReference>
<dbReference type="CDD" id="cd11386">
    <property type="entry name" value="MCP_signal"/>
    <property type="match status" value="1"/>
</dbReference>
<evidence type="ECO:0000256" key="1">
    <source>
        <dbReference type="ARBA" id="ARBA00004370"/>
    </source>
</evidence>
<dbReference type="FunFam" id="1.10.287.950:FF:000001">
    <property type="entry name" value="Methyl-accepting chemotaxis sensory transducer"/>
    <property type="match status" value="1"/>
</dbReference>
<name>A0A7W6K761_9HYPH</name>
<accession>A0A7W6K761</accession>
<feature type="coiled-coil region" evidence="5">
    <location>
        <begin position="360"/>
        <end position="387"/>
    </location>
</feature>
<dbReference type="PANTHER" id="PTHR43531:SF11">
    <property type="entry name" value="METHYL-ACCEPTING CHEMOTAXIS PROTEIN 3"/>
    <property type="match status" value="1"/>
</dbReference>
<dbReference type="InterPro" id="IPR003660">
    <property type="entry name" value="HAMP_dom"/>
</dbReference>
<keyword evidence="11" id="KW-1185">Reference proteome</keyword>
<dbReference type="SMART" id="SM00283">
    <property type="entry name" value="MA"/>
    <property type="match status" value="1"/>
</dbReference>
<sequence length="620" mass="67654">MKLTIARTLFIFAVLVTAGLIGSLVVSTTTLNRVKVNGPIFAEIIDGKDLVADILPPPLYLVEAYMLAGEAALHPDLVKENSERISKLRSDYEARRDYWKTGDLPAHLNTKLQDDVLAKGDLFWAEMTNHFLPALLANDRRNIHEMLDALQDRFHTHEKAVVELVAMTDQYTQGLQARTATTLFWSEAIAIGVCVASILLFIAGILYIRFRAIDAVTRITQHMSTMAAGDLDTGVPMTGRRDEIGEMAAALQVFRDAGRQKIRLEQVAEAERALSEAERSARESATLLQAENLQFVLEKLGAGLHRLADCNIRMTIDEPFEGDFERLRQDFNVSIATFQATLVQVLDQTHLLHNNGQEMRSAADNLARRTEQQAAALEQTSAALEQVTATVRNSADRTIETRKLVKEARDCAAQSGDVVRNAIQAMHRIEKASSEINQIIGVIDEIAFQTNLLALNAGVEAARAGEAGKGFAVVATEVRELAQRSAKAAKEIKGLINHSTHEVEQGVVLVGETGKALGQIEGYVASITENVDAIATAASEQSSGLHEISAAVNEIDQMTQQNAAMVEETTAISHTLADGSALLTTLVSSFKLNRRSAIREPGQSAAHRRDNGGSKQRRVA</sequence>
<organism evidence="10 11">
    <name type="scientific">Allorhizobium borbori</name>
    <dbReference type="NCBI Taxonomy" id="485907"/>
    <lineage>
        <taxon>Bacteria</taxon>
        <taxon>Pseudomonadati</taxon>
        <taxon>Pseudomonadota</taxon>
        <taxon>Alphaproteobacteria</taxon>
        <taxon>Hyphomicrobiales</taxon>
        <taxon>Rhizobiaceae</taxon>
        <taxon>Rhizobium/Agrobacterium group</taxon>
        <taxon>Allorhizobium</taxon>
    </lineage>
</organism>
<dbReference type="PROSITE" id="PS50111">
    <property type="entry name" value="CHEMOTAXIS_TRANSDUC_2"/>
    <property type="match status" value="1"/>
</dbReference>
<reference evidence="10 11" key="1">
    <citation type="submission" date="2020-08" db="EMBL/GenBank/DDBJ databases">
        <title>Genomic Encyclopedia of Type Strains, Phase IV (KMG-IV): sequencing the most valuable type-strain genomes for metagenomic binning, comparative biology and taxonomic classification.</title>
        <authorList>
            <person name="Goeker M."/>
        </authorList>
    </citation>
    <scope>NUCLEOTIDE SEQUENCE [LARGE SCALE GENOMIC DNA]</scope>
    <source>
        <strain evidence="10 11">DSM 26385</strain>
    </source>
</reference>
<comment type="subcellular location">
    <subcellularLocation>
        <location evidence="1">Membrane</location>
    </subcellularLocation>
</comment>
<dbReference type="GO" id="GO:0007165">
    <property type="term" value="P:signal transduction"/>
    <property type="evidence" value="ECO:0007669"/>
    <property type="project" value="UniProtKB-KW"/>
</dbReference>
<evidence type="ECO:0000256" key="4">
    <source>
        <dbReference type="PROSITE-ProRule" id="PRU00284"/>
    </source>
</evidence>
<dbReference type="Proteomes" id="UP000584824">
    <property type="component" value="Unassembled WGS sequence"/>
</dbReference>
<protein>
    <submittedName>
        <fullName evidence="10">Methyl-accepting chemotaxis protein</fullName>
    </submittedName>
</protein>
<feature type="domain" description="HAMP" evidence="9">
    <location>
        <begin position="291"/>
        <end position="343"/>
    </location>
</feature>
<feature type="transmembrane region" description="Helical" evidence="7">
    <location>
        <begin position="183"/>
        <end position="208"/>
    </location>
</feature>
<evidence type="ECO:0000256" key="3">
    <source>
        <dbReference type="ARBA" id="ARBA00029447"/>
    </source>
</evidence>
<evidence type="ECO:0000256" key="7">
    <source>
        <dbReference type="SAM" id="Phobius"/>
    </source>
</evidence>
<dbReference type="SUPFAM" id="SSF158472">
    <property type="entry name" value="HAMP domain-like"/>
    <property type="match status" value="1"/>
</dbReference>
<dbReference type="RefSeq" id="WP_183794548.1">
    <property type="nucleotide sequence ID" value="NZ_JACIDU010000018.1"/>
</dbReference>
<dbReference type="InterPro" id="IPR004089">
    <property type="entry name" value="MCPsignal_dom"/>
</dbReference>
<dbReference type="AlphaFoldDB" id="A0A7W6K761"/>
<dbReference type="EMBL" id="JACIDU010000018">
    <property type="protein sequence ID" value="MBB4105242.1"/>
    <property type="molecule type" value="Genomic_DNA"/>
</dbReference>
<dbReference type="Pfam" id="PF00015">
    <property type="entry name" value="MCPsignal"/>
    <property type="match status" value="1"/>
</dbReference>
<dbReference type="CDD" id="cd06225">
    <property type="entry name" value="HAMP"/>
    <property type="match status" value="1"/>
</dbReference>
<dbReference type="GO" id="GO:0006935">
    <property type="term" value="P:chemotaxis"/>
    <property type="evidence" value="ECO:0007669"/>
    <property type="project" value="UniProtKB-KW"/>
</dbReference>
<evidence type="ECO:0000313" key="10">
    <source>
        <dbReference type="EMBL" id="MBB4105242.1"/>
    </source>
</evidence>
<keyword evidence="4" id="KW-0807">Transducer</keyword>
<comment type="caution">
    <text evidence="10">The sequence shown here is derived from an EMBL/GenBank/DDBJ whole genome shotgun (WGS) entry which is preliminary data.</text>
</comment>
<keyword evidence="7" id="KW-0812">Transmembrane</keyword>
<evidence type="ECO:0000256" key="5">
    <source>
        <dbReference type="SAM" id="Coils"/>
    </source>
</evidence>
<keyword evidence="2" id="KW-0145">Chemotaxis</keyword>